<gene>
    <name evidence="4" type="primary">hspA</name>
    <name evidence="4" type="ORF">FRZ44_04850</name>
</gene>
<evidence type="ECO:0000259" key="3">
    <source>
        <dbReference type="PROSITE" id="PS01031"/>
    </source>
</evidence>
<dbReference type="Proteomes" id="UP000326202">
    <property type="component" value="Chromosome"/>
</dbReference>
<proteinExistence type="inferred from homology"/>
<sequence>MALMFSDPFDALFQFQQALDSLRTSPWLEPGPSGGGAFPPLNVFRQGDDIVIVTELAGVRRDDISVDVKNRTIRIAGTKSVDYGGKASLHRRERLAGKFDRAISIPVEVDADRVKAEYRDGVLALFLPRAEQDKPRSIKIS</sequence>
<name>A0A5J6MFI5_9PROT</name>
<dbReference type="Pfam" id="PF00011">
    <property type="entry name" value="HSP20"/>
    <property type="match status" value="1"/>
</dbReference>
<feature type="domain" description="SHSP" evidence="3">
    <location>
        <begin position="32"/>
        <end position="141"/>
    </location>
</feature>
<evidence type="ECO:0000313" key="4">
    <source>
        <dbReference type="EMBL" id="QEX15205.1"/>
    </source>
</evidence>
<dbReference type="CDD" id="cd06464">
    <property type="entry name" value="ACD_sHsps-like"/>
    <property type="match status" value="1"/>
</dbReference>
<keyword evidence="5" id="KW-1185">Reference proteome</keyword>
<dbReference type="InterPro" id="IPR002068">
    <property type="entry name" value="A-crystallin/Hsp20_dom"/>
</dbReference>
<evidence type="ECO:0000313" key="5">
    <source>
        <dbReference type="Proteomes" id="UP000326202"/>
    </source>
</evidence>
<dbReference type="EMBL" id="CP042906">
    <property type="protein sequence ID" value="QEX15205.1"/>
    <property type="molecule type" value="Genomic_DNA"/>
</dbReference>
<organism evidence="4 5">
    <name type="scientific">Hypericibacter terrae</name>
    <dbReference type="NCBI Taxonomy" id="2602015"/>
    <lineage>
        <taxon>Bacteria</taxon>
        <taxon>Pseudomonadati</taxon>
        <taxon>Pseudomonadota</taxon>
        <taxon>Alphaproteobacteria</taxon>
        <taxon>Rhodospirillales</taxon>
        <taxon>Dongiaceae</taxon>
        <taxon>Hypericibacter</taxon>
    </lineage>
</organism>
<dbReference type="Gene3D" id="2.60.40.790">
    <property type="match status" value="1"/>
</dbReference>
<dbReference type="PANTHER" id="PTHR11527">
    <property type="entry name" value="HEAT-SHOCK PROTEIN 20 FAMILY MEMBER"/>
    <property type="match status" value="1"/>
</dbReference>
<dbReference type="AlphaFoldDB" id="A0A5J6MFI5"/>
<dbReference type="SUPFAM" id="SSF49764">
    <property type="entry name" value="HSP20-like chaperones"/>
    <property type="match status" value="1"/>
</dbReference>
<protein>
    <submittedName>
        <fullName evidence="4">Molecular chaperone</fullName>
    </submittedName>
</protein>
<dbReference type="InterPro" id="IPR031107">
    <property type="entry name" value="Small_HSP"/>
</dbReference>
<accession>A0A5J6MFI5</accession>
<reference evidence="4 5" key="1">
    <citation type="submission" date="2019-08" db="EMBL/GenBank/DDBJ databases">
        <title>Hyperibacter terrae gen. nov., sp. nov. and Hyperibacter viscosus sp. nov., two new members in the family Rhodospirillaceae isolated from the rhizosphere of Hypericum perforatum.</title>
        <authorList>
            <person name="Noviana Z."/>
        </authorList>
    </citation>
    <scope>NUCLEOTIDE SEQUENCE [LARGE SCALE GENOMIC DNA]</scope>
    <source>
        <strain evidence="4 5">R5913</strain>
    </source>
</reference>
<dbReference type="PROSITE" id="PS01031">
    <property type="entry name" value="SHSP"/>
    <property type="match status" value="1"/>
</dbReference>
<comment type="similarity">
    <text evidence="1 2">Belongs to the small heat shock protein (HSP20) family.</text>
</comment>
<dbReference type="OrthoDB" id="9808910at2"/>
<dbReference type="KEGG" id="htq:FRZ44_04850"/>
<dbReference type="RefSeq" id="WP_151175682.1">
    <property type="nucleotide sequence ID" value="NZ_CP042906.1"/>
</dbReference>
<evidence type="ECO:0000256" key="1">
    <source>
        <dbReference type="PROSITE-ProRule" id="PRU00285"/>
    </source>
</evidence>
<dbReference type="InterPro" id="IPR008978">
    <property type="entry name" value="HSP20-like_chaperone"/>
</dbReference>
<evidence type="ECO:0000256" key="2">
    <source>
        <dbReference type="RuleBase" id="RU003616"/>
    </source>
</evidence>